<dbReference type="Proteomes" id="UP000308978">
    <property type="component" value="Unassembled WGS sequence"/>
</dbReference>
<sequence length="389" mass="41699">MLRTLRNKGRALASATATLALAGCLAFALAGCSSSDGADGSDAPATPAVEQKVDADAEAAADAAGTIAFTDDLGRTVELPPQIDKICPSGFTAQQVLLTMAPDKMVGLAQELTEDQLKIFGEKFADYPVFGAVLGATDSLNREAVAAAAPQVIIDTGEAKEGAEEDLNALQEQLGIPVVFIEAKLSDYGAAYARLGELLGMEDRGNELSAYCDDAYQTVEAAMAGIPEDQRVRMAYLLGDNGLNAIAKTSFQGAVMDMVADNVVVVDDVSGKGNGNEVNLEQIALWNPDLIIFQTGSIYDTVGDDPAWVGIAAIDNDNYYQVPNDPWCWMNNPPTVNQLMGLQWLPRLLYPDAFDDSIEDVTRAYYSTMYHYNLTDEELNDLVKDAVRK</sequence>
<protein>
    <submittedName>
        <fullName evidence="4">ABC transporter substrate-binding protein</fullName>
    </submittedName>
</protein>
<dbReference type="EMBL" id="SSTJ01000019">
    <property type="protein sequence ID" value="THG35970.1"/>
    <property type="molecule type" value="Genomic_DNA"/>
</dbReference>
<evidence type="ECO:0000313" key="5">
    <source>
        <dbReference type="Proteomes" id="UP000308978"/>
    </source>
</evidence>
<dbReference type="PROSITE" id="PS50983">
    <property type="entry name" value="FE_B12_PBP"/>
    <property type="match status" value="1"/>
</dbReference>
<proteinExistence type="inferred from homology"/>
<dbReference type="Gene3D" id="3.40.50.1980">
    <property type="entry name" value="Nitrogenase molybdenum iron protein domain"/>
    <property type="match status" value="2"/>
</dbReference>
<dbReference type="Gene3D" id="1.20.58.2180">
    <property type="match status" value="1"/>
</dbReference>
<dbReference type="AlphaFoldDB" id="A0A4S4FY50"/>
<organism evidence="4 5">
    <name type="scientific">Adlercreutzia caecimuris</name>
    <dbReference type="NCBI Taxonomy" id="671266"/>
    <lineage>
        <taxon>Bacteria</taxon>
        <taxon>Bacillati</taxon>
        <taxon>Actinomycetota</taxon>
        <taxon>Coriobacteriia</taxon>
        <taxon>Eggerthellales</taxon>
        <taxon>Eggerthellaceae</taxon>
        <taxon>Adlercreutzia</taxon>
    </lineage>
</organism>
<dbReference type="InterPro" id="IPR002491">
    <property type="entry name" value="ABC_transptr_periplasmic_BD"/>
</dbReference>
<evidence type="ECO:0000256" key="1">
    <source>
        <dbReference type="ARBA" id="ARBA00008814"/>
    </source>
</evidence>
<dbReference type="PANTHER" id="PTHR30535:SF34">
    <property type="entry name" value="MOLYBDATE-BINDING PROTEIN MOLA"/>
    <property type="match status" value="1"/>
</dbReference>
<gene>
    <name evidence="4" type="ORF">E5986_10715</name>
</gene>
<dbReference type="SUPFAM" id="SSF53807">
    <property type="entry name" value="Helical backbone' metal receptor"/>
    <property type="match status" value="1"/>
</dbReference>
<dbReference type="InterPro" id="IPR050902">
    <property type="entry name" value="ABC_Transporter_SBP"/>
</dbReference>
<dbReference type="PANTHER" id="PTHR30535">
    <property type="entry name" value="VITAMIN B12-BINDING PROTEIN"/>
    <property type="match status" value="1"/>
</dbReference>
<feature type="domain" description="Fe/B12 periplasmic-binding" evidence="3">
    <location>
        <begin position="85"/>
        <end position="353"/>
    </location>
</feature>
<dbReference type="Pfam" id="PF01497">
    <property type="entry name" value="Peripla_BP_2"/>
    <property type="match status" value="1"/>
</dbReference>
<feature type="signal peptide" evidence="2">
    <location>
        <begin position="1"/>
        <end position="30"/>
    </location>
</feature>
<accession>A0A4S4FY50</accession>
<dbReference type="RefSeq" id="WP_136435844.1">
    <property type="nucleotide sequence ID" value="NZ_SSTJ01000019.1"/>
</dbReference>
<evidence type="ECO:0000313" key="4">
    <source>
        <dbReference type="EMBL" id="THG35970.1"/>
    </source>
</evidence>
<dbReference type="PROSITE" id="PS51257">
    <property type="entry name" value="PROKAR_LIPOPROTEIN"/>
    <property type="match status" value="1"/>
</dbReference>
<reference evidence="4 5" key="1">
    <citation type="submission" date="2019-04" db="EMBL/GenBank/DDBJ databases">
        <title>Microbes associate with the intestines of laboratory mice.</title>
        <authorList>
            <person name="Navarre W."/>
            <person name="Wong E."/>
            <person name="Huang K.C."/>
            <person name="Tropini C."/>
            <person name="Ng K."/>
            <person name="Yu B."/>
        </authorList>
    </citation>
    <scope>NUCLEOTIDE SEQUENCE [LARGE SCALE GENOMIC DNA]</scope>
    <source>
        <strain evidence="4 5">NM80_B27</strain>
    </source>
</reference>
<name>A0A4S4FY50_9ACTN</name>
<comment type="similarity">
    <text evidence="1">Belongs to the bacterial solute-binding protein 8 family.</text>
</comment>
<evidence type="ECO:0000256" key="2">
    <source>
        <dbReference type="SAM" id="SignalP"/>
    </source>
</evidence>
<feature type="chain" id="PRO_5039291639" evidence="2">
    <location>
        <begin position="31"/>
        <end position="389"/>
    </location>
</feature>
<comment type="caution">
    <text evidence="4">The sequence shown here is derived from an EMBL/GenBank/DDBJ whole genome shotgun (WGS) entry which is preliminary data.</text>
</comment>
<keyword evidence="2" id="KW-0732">Signal</keyword>
<evidence type="ECO:0000259" key="3">
    <source>
        <dbReference type="PROSITE" id="PS50983"/>
    </source>
</evidence>